<reference evidence="1" key="1">
    <citation type="submission" date="2022-08" db="EMBL/GenBank/DDBJ databases">
        <title>Genome Sequence of Lecanicillium fungicola.</title>
        <authorList>
            <person name="Buettner E."/>
        </authorList>
    </citation>
    <scope>NUCLEOTIDE SEQUENCE</scope>
    <source>
        <strain evidence="1">Babe33</strain>
    </source>
</reference>
<name>A0ACC1NKA4_9HYPO</name>
<accession>A0ACC1NKA4</accession>
<gene>
    <name evidence="1" type="ORF">NQ176_g3349</name>
</gene>
<protein>
    <submittedName>
        <fullName evidence="1">Uncharacterized protein</fullName>
    </submittedName>
</protein>
<evidence type="ECO:0000313" key="1">
    <source>
        <dbReference type="EMBL" id="KAJ2979291.1"/>
    </source>
</evidence>
<dbReference type="Proteomes" id="UP001143910">
    <property type="component" value="Unassembled WGS sequence"/>
</dbReference>
<evidence type="ECO:0000313" key="2">
    <source>
        <dbReference type="Proteomes" id="UP001143910"/>
    </source>
</evidence>
<comment type="caution">
    <text evidence="1">The sequence shown here is derived from an EMBL/GenBank/DDBJ whole genome shotgun (WGS) entry which is preliminary data.</text>
</comment>
<proteinExistence type="predicted"/>
<dbReference type="EMBL" id="JANJQO010000298">
    <property type="protein sequence ID" value="KAJ2979291.1"/>
    <property type="molecule type" value="Genomic_DNA"/>
</dbReference>
<organism evidence="1 2">
    <name type="scientific">Zarea fungicola</name>
    <dbReference type="NCBI Taxonomy" id="93591"/>
    <lineage>
        <taxon>Eukaryota</taxon>
        <taxon>Fungi</taxon>
        <taxon>Dikarya</taxon>
        <taxon>Ascomycota</taxon>
        <taxon>Pezizomycotina</taxon>
        <taxon>Sordariomycetes</taxon>
        <taxon>Hypocreomycetidae</taxon>
        <taxon>Hypocreales</taxon>
        <taxon>Cordycipitaceae</taxon>
        <taxon>Zarea</taxon>
    </lineage>
</organism>
<sequence>MNNLSPDAPAASHFGSPASSDPKYRPYGRIPIDLWLNPREQTPIFTPESTTAKRNMADVGGPIVMDVFGPAERASSRTVVETACEAEKKPYTGRLHHFGNGHTDWLEPYGRYTTEYYASTKEHQVASINQWSAAGAPPQKQPPKPSIISAFVHHTLAPLHRHKEPLVPSSLLRDLDITIVPLDFRTCRSTNPHVPALVHLTRLDALHEELERVEPWETLHCPDRDSGYHEYRPRETDREVDYNWEAEWLSQLVSHNLSESESNNSGRTVLDKGSWMACLEEPALKFLGTMRENKPKYQWWVDEVYYNYDGRPPLNYHKIALERSKPHGVCQIVDPTPFDGQRIRTSEAQAITLLDYFGITVMSFWDREVRIVQGLVNFKTNAIELRVSPSQSFDAGVRSSDEQYAKLLTLLAYLGDVQDLSGLPAE</sequence>
<keyword evidence="2" id="KW-1185">Reference proteome</keyword>